<keyword evidence="2" id="KW-0378">Hydrolase</keyword>
<organism evidence="5 6">
    <name type="scientific">Sphaerotilus montanus</name>
    <dbReference type="NCBI Taxonomy" id="522889"/>
    <lineage>
        <taxon>Bacteria</taxon>
        <taxon>Pseudomonadati</taxon>
        <taxon>Pseudomonadota</taxon>
        <taxon>Betaproteobacteria</taxon>
        <taxon>Burkholderiales</taxon>
        <taxon>Sphaerotilaceae</taxon>
        <taxon>Sphaerotilus</taxon>
    </lineage>
</organism>
<dbReference type="RefSeq" id="WP_179634722.1">
    <property type="nucleotide sequence ID" value="NZ_JACCFH010000001.1"/>
</dbReference>
<dbReference type="InterPro" id="IPR003833">
    <property type="entry name" value="CT_C_D"/>
</dbReference>
<keyword evidence="3" id="KW-0067">ATP-binding</keyword>
<protein>
    <submittedName>
        <fullName evidence="5">KipI family sensor histidine kinase inhibitor</fullName>
    </submittedName>
</protein>
<evidence type="ECO:0000256" key="1">
    <source>
        <dbReference type="ARBA" id="ARBA00022741"/>
    </source>
</evidence>
<evidence type="ECO:0000256" key="2">
    <source>
        <dbReference type="ARBA" id="ARBA00022801"/>
    </source>
</evidence>
<reference evidence="5 6" key="1">
    <citation type="submission" date="2020-07" db="EMBL/GenBank/DDBJ databases">
        <title>Genomic Encyclopedia of Archaeal and Bacterial Type Strains, Phase II (KMG-II): from individual species to whole genera.</title>
        <authorList>
            <person name="Goeker M."/>
        </authorList>
    </citation>
    <scope>NUCLEOTIDE SEQUENCE [LARGE SCALE GENOMIC DNA]</scope>
    <source>
        <strain evidence="5 6">DSM 21226</strain>
    </source>
</reference>
<dbReference type="GO" id="GO:0016787">
    <property type="term" value="F:hydrolase activity"/>
    <property type="evidence" value="ECO:0007669"/>
    <property type="project" value="UniProtKB-KW"/>
</dbReference>
<evidence type="ECO:0000256" key="3">
    <source>
        <dbReference type="ARBA" id="ARBA00022840"/>
    </source>
</evidence>
<evidence type="ECO:0000259" key="4">
    <source>
        <dbReference type="SMART" id="SM00796"/>
    </source>
</evidence>
<feature type="domain" description="Carboxyltransferase" evidence="4">
    <location>
        <begin position="12"/>
        <end position="218"/>
    </location>
</feature>
<sequence length="263" mass="28162">MNTGQENHRPQASLLPQGDAAWTVEFGAGIDPVLHARVLALAERVRARRDVEPVLASVRDVVPTFRSLTVLFDPLHTDADALGRRLLDLSAAGGSSVHAGRRWRLPVCFAAEYAPDLAALSAACGLAEAAVVQRLTSTPFRVGMIGFMPGFPYMTGLPPALALPRLATPRKAVPARSLAVAGAMCCVYPWESPGGWRLLGRTPLPLFDLQRADEPAWLAAGDEVHWQAVDRATHDRLAADWARGSGSREAFLVPAEGVPCPVV</sequence>
<dbReference type="SMART" id="SM00796">
    <property type="entry name" value="AHS1"/>
    <property type="match status" value="1"/>
</dbReference>
<evidence type="ECO:0000313" key="5">
    <source>
        <dbReference type="EMBL" id="NYG34027.1"/>
    </source>
</evidence>
<dbReference type="AlphaFoldDB" id="A0A7Y9QYV3"/>
<comment type="caution">
    <text evidence="5">The sequence shown here is derived from an EMBL/GenBank/DDBJ whole genome shotgun (WGS) entry which is preliminary data.</text>
</comment>
<dbReference type="Gene3D" id="3.30.1360.40">
    <property type="match status" value="1"/>
</dbReference>
<dbReference type="PANTHER" id="PTHR34698">
    <property type="entry name" value="5-OXOPROLINASE SUBUNIT B"/>
    <property type="match status" value="1"/>
</dbReference>
<gene>
    <name evidence="5" type="ORF">BDD16_003013</name>
</gene>
<dbReference type="InterPro" id="IPR010016">
    <property type="entry name" value="PxpB"/>
</dbReference>
<accession>A0A7Y9QYV3</accession>
<proteinExistence type="predicted"/>
<dbReference type="PANTHER" id="PTHR34698:SF2">
    <property type="entry name" value="5-OXOPROLINASE SUBUNIT B"/>
    <property type="match status" value="1"/>
</dbReference>
<keyword evidence="6" id="KW-1185">Reference proteome</keyword>
<dbReference type="SUPFAM" id="SSF160467">
    <property type="entry name" value="PH0987 N-terminal domain-like"/>
    <property type="match status" value="1"/>
</dbReference>
<name>A0A7Y9QYV3_9BURK</name>
<dbReference type="GO" id="GO:0005524">
    <property type="term" value="F:ATP binding"/>
    <property type="evidence" value="ECO:0007669"/>
    <property type="project" value="UniProtKB-KW"/>
</dbReference>
<evidence type="ECO:0000313" key="6">
    <source>
        <dbReference type="Proteomes" id="UP000518288"/>
    </source>
</evidence>
<dbReference type="Gene3D" id="2.40.100.10">
    <property type="entry name" value="Cyclophilin-like"/>
    <property type="match status" value="1"/>
</dbReference>
<dbReference type="Pfam" id="PF02682">
    <property type="entry name" value="CT_C_D"/>
    <property type="match status" value="1"/>
</dbReference>
<dbReference type="EMBL" id="JACCFH010000001">
    <property type="protein sequence ID" value="NYG34027.1"/>
    <property type="molecule type" value="Genomic_DNA"/>
</dbReference>
<dbReference type="Proteomes" id="UP000518288">
    <property type="component" value="Unassembled WGS sequence"/>
</dbReference>
<dbReference type="SUPFAM" id="SSF50891">
    <property type="entry name" value="Cyclophilin-like"/>
    <property type="match status" value="1"/>
</dbReference>
<dbReference type="InterPro" id="IPR029000">
    <property type="entry name" value="Cyclophilin-like_dom_sf"/>
</dbReference>
<keyword evidence="1" id="KW-0547">Nucleotide-binding</keyword>